<dbReference type="NCBIfam" id="NF045797">
    <property type="entry name" value="DsrO"/>
    <property type="match status" value="1"/>
</dbReference>
<dbReference type="SUPFAM" id="SSF54862">
    <property type="entry name" value="4Fe-4S ferredoxins"/>
    <property type="match status" value="1"/>
</dbReference>
<dbReference type="InterPro" id="IPR054822">
    <property type="entry name" value="DsrO-like"/>
</dbReference>
<dbReference type="RefSeq" id="WP_303680911.1">
    <property type="nucleotide sequence ID" value="NZ_LVWG01000016.1"/>
</dbReference>
<keyword evidence="1" id="KW-0004">4Fe-4S</keyword>
<gene>
    <name evidence="6" type="ORF">A3K90_00385</name>
</gene>
<sequence length="251" mass="27678">MNEERRTFMRKAGLGLIAGLGAASGILSNPLFERVSASAWASSPKQPGRRWGMVIDTRRCPEGCTTCLDACRRSHNVPTFSDPRRQVEWIHKEDGRALLGTACATKQAIPALCNHCAEPSCVRACPTDSIFRRKDGIVAIDYHRCIGCRSCMLACPYGEVSFNWSDPRPAIKEPTPEYPTREQGVVEKCSFCSDRLKKGLEPSCSSQCPEGAMTFGDLNDPKSAVSRLLGSNETMRRKPELGTEPSVFYII</sequence>
<protein>
    <submittedName>
        <fullName evidence="6">4Fe-4S ferredoxin</fullName>
    </submittedName>
</protein>
<evidence type="ECO:0000313" key="6">
    <source>
        <dbReference type="EMBL" id="KZK74971.1"/>
    </source>
</evidence>
<feature type="domain" description="4Fe-4S ferredoxin-type" evidence="5">
    <location>
        <begin position="51"/>
        <end position="83"/>
    </location>
</feature>
<feature type="domain" description="4Fe-4S ferredoxin-type" evidence="5">
    <location>
        <begin position="136"/>
        <end position="165"/>
    </location>
</feature>
<dbReference type="Gene3D" id="3.30.70.20">
    <property type="match status" value="2"/>
</dbReference>
<dbReference type="PROSITE" id="PS51318">
    <property type="entry name" value="TAT"/>
    <property type="match status" value="1"/>
</dbReference>
<dbReference type="InterPro" id="IPR017900">
    <property type="entry name" value="4Fe4S_Fe_S_CS"/>
</dbReference>
<evidence type="ECO:0000259" key="5">
    <source>
        <dbReference type="PROSITE" id="PS51379"/>
    </source>
</evidence>
<dbReference type="PANTHER" id="PTHR43177:SF3">
    <property type="entry name" value="PROTEIN NRFC HOMOLOG"/>
    <property type="match status" value="1"/>
</dbReference>
<dbReference type="GO" id="GO:0051539">
    <property type="term" value="F:4 iron, 4 sulfur cluster binding"/>
    <property type="evidence" value="ECO:0007669"/>
    <property type="project" value="UniProtKB-KW"/>
</dbReference>
<dbReference type="Pfam" id="PF13247">
    <property type="entry name" value="Fer4_11"/>
    <property type="match status" value="2"/>
</dbReference>
<dbReference type="InterPro" id="IPR017896">
    <property type="entry name" value="4Fe4S_Fe-S-bd"/>
</dbReference>
<dbReference type="GO" id="GO:0046872">
    <property type="term" value="F:metal ion binding"/>
    <property type="evidence" value="ECO:0007669"/>
    <property type="project" value="UniProtKB-KW"/>
</dbReference>
<keyword evidence="4" id="KW-0411">Iron-sulfur</keyword>
<evidence type="ECO:0000256" key="3">
    <source>
        <dbReference type="ARBA" id="ARBA00023004"/>
    </source>
</evidence>
<evidence type="ECO:0000313" key="7">
    <source>
        <dbReference type="Proteomes" id="UP000076481"/>
    </source>
</evidence>
<dbReference type="InterPro" id="IPR050954">
    <property type="entry name" value="ET_IronSulfur_Cluster-Binding"/>
</dbReference>
<evidence type="ECO:0000256" key="1">
    <source>
        <dbReference type="ARBA" id="ARBA00022485"/>
    </source>
</evidence>
<dbReference type="InterPro" id="IPR006311">
    <property type="entry name" value="TAT_signal"/>
</dbReference>
<evidence type="ECO:0000256" key="2">
    <source>
        <dbReference type="ARBA" id="ARBA00022723"/>
    </source>
</evidence>
<organism evidence="6 7">
    <name type="scientific">Pelodictyon luteolum</name>
    <dbReference type="NCBI Taxonomy" id="1100"/>
    <lineage>
        <taxon>Bacteria</taxon>
        <taxon>Pseudomonadati</taxon>
        <taxon>Chlorobiota</taxon>
        <taxon>Chlorobiia</taxon>
        <taxon>Chlorobiales</taxon>
        <taxon>Chlorobiaceae</taxon>
        <taxon>Chlorobium/Pelodictyon group</taxon>
        <taxon>Pelodictyon</taxon>
    </lineage>
</organism>
<reference evidence="6 7" key="1">
    <citation type="submission" date="2016-03" db="EMBL/GenBank/DDBJ databases">
        <title>Speciation and ecological success in dimly lit waters: horizontal gene transfer in a green sulfur bacteria bloom unveiled by metagenomic assembly.</title>
        <authorList>
            <person name="Llorens-Mares T."/>
            <person name="Liu Z."/>
            <person name="Allen L.Z."/>
            <person name="Rusch D.B."/>
            <person name="Craig M.T."/>
            <person name="Dupont C.L."/>
            <person name="Bryant D.A."/>
            <person name="Casamayor E.O."/>
        </authorList>
    </citation>
    <scope>NUCLEOTIDE SEQUENCE [LARGE SCALE GENOMIC DNA]</scope>
    <source>
        <strain evidence="6">CIII</strain>
    </source>
</reference>
<comment type="caution">
    <text evidence="6">The sequence shown here is derived from an EMBL/GenBank/DDBJ whole genome shotgun (WGS) entry which is preliminary data.</text>
</comment>
<name>A0A165M9C9_PELLU</name>
<proteinExistence type="predicted"/>
<accession>A0A165M9C9</accession>
<dbReference type="EMBL" id="LVWG01000016">
    <property type="protein sequence ID" value="KZK74971.1"/>
    <property type="molecule type" value="Genomic_DNA"/>
</dbReference>
<dbReference type="AlphaFoldDB" id="A0A165M9C9"/>
<dbReference type="PROSITE" id="PS00198">
    <property type="entry name" value="4FE4S_FER_1"/>
    <property type="match status" value="1"/>
</dbReference>
<keyword evidence="3" id="KW-0408">Iron</keyword>
<dbReference type="Proteomes" id="UP000076481">
    <property type="component" value="Unassembled WGS sequence"/>
</dbReference>
<dbReference type="PROSITE" id="PS51379">
    <property type="entry name" value="4FE4S_FER_2"/>
    <property type="match status" value="3"/>
</dbReference>
<evidence type="ECO:0000256" key="4">
    <source>
        <dbReference type="ARBA" id="ARBA00023014"/>
    </source>
</evidence>
<dbReference type="CDD" id="cd10551">
    <property type="entry name" value="PsrB"/>
    <property type="match status" value="1"/>
</dbReference>
<feature type="domain" description="4Fe-4S ferredoxin-type" evidence="5">
    <location>
        <begin position="104"/>
        <end position="135"/>
    </location>
</feature>
<keyword evidence="2" id="KW-0479">Metal-binding</keyword>
<dbReference type="PANTHER" id="PTHR43177">
    <property type="entry name" value="PROTEIN NRFC"/>
    <property type="match status" value="1"/>
</dbReference>